<dbReference type="STRING" id="1088818.A0A2I0A776"/>
<evidence type="ECO:0000256" key="1">
    <source>
        <dbReference type="ARBA" id="ARBA00005474"/>
    </source>
</evidence>
<gene>
    <name evidence="4" type="primary">LBD24</name>
    <name evidence="4" type="ORF">AXF42_Ash002740</name>
</gene>
<sequence>MSRCNIFIESAINGGRRCAACKHLKKRCTEDCAWAPYFPHSQPYRFSCAHKIFGASNVERMLKKLPAHLRAQAADSIVSEAYWRVQDPVYGATAIITYLQQQIQKAHNEILQAQAQIAIYKAQEELLNQLARPNIDEARYASEDSSLLLPDMTNLPPDFFFLNGS</sequence>
<evidence type="ECO:0000256" key="2">
    <source>
        <dbReference type="SAM" id="Coils"/>
    </source>
</evidence>
<dbReference type="OrthoDB" id="684652at2759"/>
<dbReference type="PROSITE" id="PS50891">
    <property type="entry name" value="LOB"/>
    <property type="match status" value="1"/>
</dbReference>
<accession>A0A2I0A776</accession>
<protein>
    <submittedName>
        <fullName evidence="4">LOB domain-containing protein 24</fullName>
        <ecNumber evidence="4">6.3.5.5</ecNumber>
    </submittedName>
</protein>
<organism evidence="4 5">
    <name type="scientific">Apostasia shenzhenica</name>
    <dbReference type="NCBI Taxonomy" id="1088818"/>
    <lineage>
        <taxon>Eukaryota</taxon>
        <taxon>Viridiplantae</taxon>
        <taxon>Streptophyta</taxon>
        <taxon>Embryophyta</taxon>
        <taxon>Tracheophyta</taxon>
        <taxon>Spermatophyta</taxon>
        <taxon>Magnoliopsida</taxon>
        <taxon>Liliopsida</taxon>
        <taxon>Asparagales</taxon>
        <taxon>Orchidaceae</taxon>
        <taxon>Apostasioideae</taxon>
        <taxon>Apostasia</taxon>
    </lineage>
</organism>
<keyword evidence="4" id="KW-0436">Ligase</keyword>
<dbReference type="Proteomes" id="UP000236161">
    <property type="component" value="Unassembled WGS sequence"/>
</dbReference>
<dbReference type="AlphaFoldDB" id="A0A2I0A776"/>
<evidence type="ECO:0000313" key="5">
    <source>
        <dbReference type="Proteomes" id="UP000236161"/>
    </source>
</evidence>
<proteinExistence type="inferred from homology"/>
<dbReference type="EMBL" id="KZ452013">
    <property type="protein sequence ID" value="PKA51375.1"/>
    <property type="molecule type" value="Genomic_DNA"/>
</dbReference>
<dbReference type="Pfam" id="PF03195">
    <property type="entry name" value="LOB"/>
    <property type="match status" value="1"/>
</dbReference>
<evidence type="ECO:0000313" key="4">
    <source>
        <dbReference type="EMBL" id="PKA51375.1"/>
    </source>
</evidence>
<keyword evidence="2" id="KW-0175">Coiled coil</keyword>
<reference evidence="4 5" key="1">
    <citation type="journal article" date="2017" name="Nature">
        <title>The Apostasia genome and the evolution of orchids.</title>
        <authorList>
            <person name="Zhang G.Q."/>
            <person name="Liu K.W."/>
            <person name="Li Z."/>
            <person name="Lohaus R."/>
            <person name="Hsiao Y.Y."/>
            <person name="Niu S.C."/>
            <person name="Wang J.Y."/>
            <person name="Lin Y.C."/>
            <person name="Xu Q."/>
            <person name="Chen L.J."/>
            <person name="Yoshida K."/>
            <person name="Fujiwara S."/>
            <person name="Wang Z.W."/>
            <person name="Zhang Y.Q."/>
            <person name="Mitsuda N."/>
            <person name="Wang M."/>
            <person name="Liu G.H."/>
            <person name="Pecoraro L."/>
            <person name="Huang H.X."/>
            <person name="Xiao X.J."/>
            <person name="Lin M."/>
            <person name="Wu X.Y."/>
            <person name="Wu W.L."/>
            <person name="Chen Y.Y."/>
            <person name="Chang S.B."/>
            <person name="Sakamoto S."/>
            <person name="Ohme-Takagi M."/>
            <person name="Yagi M."/>
            <person name="Zeng S.J."/>
            <person name="Shen C.Y."/>
            <person name="Yeh C.M."/>
            <person name="Luo Y.B."/>
            <person name="Tsai W.C."/>
            <person name="Van de Peer Y."/>
            <person name="Liu Z.J."/>
        </authorList>
    </citation>
    <scope>NUCLEOTIDE SEQUENCE [LARGE SCALE GENOMIC DNA]</scope>
    <source>
        <strain evidence="5">cv. Shenzhen</strain>
        <tissue evidence="4">Stem</tissue>
    </source>
</reference>
<feature type="domain" description="LOB" evidence="3">
    <location>
        <begin position="16"/>
        <end position="117"/>
    </location>
</feature>
<dbReference type="InterPro" id="IPR004883">
    <property type="entry name" value="LOB"/>
</dbReference>
<dbReference type="PANTHER" id="PTHR31301:SF153">
    <property type="entry name" value="LOB DOMAIN-CONTAINING PROTEIN 26"/>
    <property type="match status" value="1"/>
</dbReference>
<comment type="similarity">
    <text evidence="1">Belongs to the LOB domain-containing protein family.</text>
</comment>
<name>A0A2I0A776_9ASPA</name>
<dbReference type="GO" id="GO:0004088">
    <property type="term" value="F:carbamoyl-phosphate synthase (glutamine-hydrolyzing) activity"/>
    <property type="evidence" value="ECO:0007669"/>
    <property type="project" value="UniProtKB-EC"/>
</dbReference>
<dbReference type="EC" id="6.3.5.5" evidence="4"/>
<feature type="coiled-coil region" evidence="2">
    <location>
        <begin position="96"/>
        <end position="123"/>
    </location>
</feature>
<dbReference type="PANTHER" id="PTHR31301">
    <property type="entry name" value="LOB DOMAIN-CONTAINING PROTEIN 4-RELATED"/>
    <property type="match status" value="1"/>
</dbReference>
<evidence type="ECO:0000259" key="3">
    <source>
        <dbReference type="PROSITE" id="PS50891"/>
    </source>
</evidence>
<keyword evidence="5" id="KW-1185">Reference proteome</keyword>